<keyword evidence="2" id="KW-1185">Reference proteome</keyword>
<proteinExistence type="predicted"/>
<reference evidence="1" key="1">
    <citation type="journal article" date="2020" name="Stud. Mycol.">
        <title>101 Dothideomycetes genomes: a test case for predicting lifestyles and emergence of pathogens.</title>
        <authorList>
            <person name="Haridas S."/>
            <person name="Albert R."/>
            <person name="Binder M."/>
            <person name="Bloem J."/>
            <person name="Labutti K."/>
            <person name="Salamov A."/>
            <person name="Andreopoulos B."/>
            <person name="Baker S."/>
            <person name="Barry K."/>
            <person name="Bills G."/>
            <person name="Bluhm B."/>
            <person name="Cannon C."/>
            <person name="Castanera R."/>
            <person name="Culley D."/>
            <person name="Daum C."/>
            <person name="Ezra D."/>
            <person name="Gonzalez J."/>
            <person name="Henrissat B."/>
            <person name="Kuo A."/>
            <person name="Liang C."/>
            <person name="Lipzen A."/>
            <person name="Lutzoni F."/>
            <person name="Magnuson J."/>
            <person name="Mondo S."/>
            <person name="Nolan M."/>
            <person name="Ohm R."/>
            <person name="Pangilinan J."/>
            <person name="Park H.-J."/>
            <person name="Ramirez L."/>
            <person name="Alfaro M."/>
            <person name="Sun H."/>
            <person name="Tritt A."/>
            <person name="Yoshinaga Y."/>
            <person name="Zwiers L.-H."/>
            <person name="Turgeon B."/>
            <person name="Goodwin S."/>
            <person name="Spatafora J."/>
            <person name="Crous P."/>
            <person name="Grigoriev I."/>
        </authorList>
    </citation>
    <scope>NUCLEOTIDE SEQUENCE</scope>
    <source>
        <strain evidence="1">SCOH1-5</strain>
    </source>
</reference>
<evidence type="ECO:0000313" key="1">
    <source>
        <dbReference type="EMBL" id="KAF2207781.1"/>
    </source>
</evidence>
<sequence>MSSDTMSSLRIQALANAKMLLKPAASPRQIASADTSATLVEHDGQTPLDIVIFGSNEYTAAVMKGLTPAIEGDPAPTPELALRKLLVATCELLQMFMPKVGSHQRNIHGGGVFDESLISSDLIKAS</sequence>
<dbReference type="EMBL" id="ML992700">
    <property type="protein sequence ID" value="KAF2207781.1"/>
    <property type="molecule type" value="Genomic_DNA"/>
</dbReference>
<protein>
    <submittedName>
        <fullName evidence="1">Uncharacterized protein</fullName>
    </submittedName>
</protein>
<gene>
    <name evidence="1" type="ORF">CERZMDRAFT_102046</name>
</gene>
<organism evidence="1 2">
    <name type="scientific">Cercospora zeae-maydis SCOH1-5</name>
    <dbReference type="NCBI Taxonomy" id="717836"/>
    <lineage>
        <taxon>Eukaryota</taxon>
        <taxon>Fungi</taxon>
        <taxon>Dikarya</taxon>
        <taxon>Ascomycota</taxon>
        <taxon>Pezizomycotina</taxon>
        <taxon>Dothideomycetes</taxon>
        <taxon>Dothideomycetidae</taxon>
        <taxon>Mycosphaerellales</taxon>
        <taxon>Mycosphaerellaceae</taxon>
        <taxon>Cercospora</taxon>
    </lineage>
</organism>
<dbReference type="Proteomes" id="UP000799539">
    <property type="component" value="Unassembled WGS sequence"/>
</dbReference>
<dbReference type="OrthoDB" id="3820579at2759"/>
<name>A0A6A6F5F9_9PEZI</name>
<dbReference type="AlphaFoldDB" id="A0A6A6F5F9"/>
<evidence type="ECO:0000313" key="2">
    <source>
        <dbReference type="Proteomes" id="UP000799539"/>
    </source>
</evidence>
<accession>A0A6A6F5F9</accession>